<dbReference type="InterPro" id="IPR001509">
    <property type="entry name" value="Epimerase_deHydtase"/>
</dbReference>
<dbReference type="AlphaFoldDB" id="A0A315ZII3"/>
<evidence type="ECO:0000256" key="1">
    <source>
        <dbReference type="ARBA" id="ARBA00009353"/>
    </source>
</evidence>
<dbReference type="PANTHER" id="PTHR11092">
    <property type="entry name" value="SUGAR NUCLEOTIDE EPIMERASE RELATED"/>
    <property type="match status" value="1"/>
</dbReference>
<dbReference type="EMBL" id="QGDO01000001">
    <property type="protein sequence ID" value="PWJ44910.1"/>
    <property type="molecule type" value="Genomic_DNA"/>
</dbReference>
<name>A0A315ZII3_SEDFL</name>
<organism evidence="4 5">
    <name type="scientific">Sediminitomix flava</name>
    <dbReference type="NCBI Taxonomy" id="379075"/>
    <lineage>
        <taxon>Bacteria</taxon>
        <taxon>Pseudomonadati</taxon>
        <taxon>Bacteroidota</taxon>
        <taxon>Cytophagia</taxon>
        <taxon>Cytophagales</taxon>
        <taxon>Flammeovirgaceae</taxon>
        <taxon>Sediminitomix</taxon>
    </lineage>
</organism>
<dbReference type="InterPro" id="IPR010099">
    <property type="entry name" value="SDR39U1"/>
</dbReference>
<keyword evidence="5" id="KW-1185">Reference proteome</keyword>
<dbReference type="RefSeq" id="WP_109616373.1">
    <property type="nucleotide sequence ID" value="NZ_QGDO01000001.1"/>
</dbReference>
<dbReference type="OrthoDB" id="9801773at2"/>
<dbReference type="Pfam" id="PF01370">
    <property type="entry name" value="Epimerase"/>
    <property type="match status" value="1"/>
</dbReference>
<dbReference type="InterPro" id="IPR036291">
    <property type="entry name" value="NAD(P)-bd_dom_sf"/>
</dbReference>
<feature type="domain" description="NAD-dependent epimerase/dehydratase" evidence="2">
    <location>
        <begin position="5"/>
        <end position="217"/>
    </location>
</feature>
<evidence type="ECO:0000313" key="5">
    <source>
        <dbReference type="Proteomes" id="UP000245535"/>
    </source>
</evidence>
<feature type="domain" description="DUF1731" evidence="3">
    <location>
        <begin position="249"/>
        <end position="295"/>
    </location>
</feature>
<reference evidence="4 5" key="1">
    <citation type="submission" date="2018-03" db="EMBL/GenBank/DDBJ databases">
        <title>Genomic Encyclopedia of Archaeal and Bacterial Type Strains, Phase II (KMG-II): from individual species to whole genera.</title>
        <authorList>
            <person name="Goeker M."/>
        </authorList>
    </citation>
    <scope>NUCLEOTIDE SEQUENCE [LARGE SCALE GENOMIC DNA]</scope>
    <source>
        <strain evidence="4 5">DSM 28229</strain>
    </source>
</reference>
<evidence type="ECO:0008006" key="6">
    <source>
        <dbReference type="Google" id="ProtNLM"/>
    </source>
</evidence>
<comment type="caution">
    <text evidence="4">The sequence shown here is derived from an EMBL/GenBank/DDBJ whole genome shotgun (WGS) entry which is preliminary data.</text>
</comment>
<dbReference type="NCBIfam" id="TIGR01777">
    <property type="entry name" value="yfcH"/>
    <property type="match status" value="1"/>
</dbReference>
<comment type="similarity">
    <text evidence="1">Belongs to the NAD(P)-dependent epimerase/dehydratase family. SDR39U1 subfamily.</text>
</comment>
<dbReference type="SUPFAM" id="SSF51735">
    <property type="entry name" value="NAD(P)-binding Rossmann-fold domains"/>
    <property type="match status" value="1"/>
</dbReference>
<dbReference type="Pfam" id="PF08338">
    <property type="entry name" value="DUF1731"/>
    <property type="match status" value="1"/>
</dbReference>
<dbReference type="Gene3D" id="3.40.50.720">
    <property type="entry name" value="NAD(P)-binding Rossmann-like Domain"/>
    <property type="match status" value="1"/>
</dbReference>
<dbReference type="CDD" id="cd05242">
    <property type="entry name" value="SDR_a8"/>
    <property type="match status" value="1"/>
</dbReference>
<gene>
    <name evidence="4" type="ORF">BC781_1011299</name>
</gene>
<sequence>MRKTVLITGGTGLVGSFITKLLIEKGYRVSYLSRKKKESDQITYYQWDVNKGEIEKEAITTADYIINLAGAGIADQRWTSERKKEIYNSRIQSTKLLVDKLKEYDNHVQAVISTSAVGIYGNTPTLVNEDTTPASDFLAKVCVDWEKEIEKLTDIRTAIVRVGIVLSKKGGALEKMATPVKMMAGAPLGDGQQYISWIHIEDLCREFIYLMESNQEGIFNGVAPKPVTNKQLTKSIAKTLGRPLILPNVPTFALKMMMGEMADMVLSGANVSAEKLKSTGFRFHFENVDEALEDLL</sequence>
<proteinExistence type="inferred from homology"/>
<accession>A0A315ZII3</accession>
<evidence type="ECO:0000259" key="3">
    <source>
        <dbReference type="Pfam" id="PF08338"/>
    </source>
</evidence>
<dbReference type="InterPro" id="IPR013549">
    <property type="entry name" value="DUF1731"/>
</dbReference>
<protein>
    <recommendedName>
        <fullName evidence="6">TIGR01777 family protein</fullName>
    </recommendedName>
</protein>
<dbReference type="Proteomes" id="UP000245535">
    <property type="component" value="Unassembled WGS sequence"/>
</dbReference>
<dbReference type="PANTHER" id="PTHR11092:SF0">
    <property type="entry name" value="EPIMERASE FAMILY PROTEIN SDR39U1"/>
    <property type="match status" value="1"/>
</dbReference>
<evidence type="ECO:0000259" key="2">
    <source>
        <dbReference type="Pfam" id="PF01370"/>
    </source>
</evidence>
<evidence type="ECO:0000313" key="4">
    <source>
        <dbReference type="EMBL" id="PWJ44910.1"/>
    </source>
</evidence>